<gene>
    <name evidence="1" type="ORF">I8Y58_002462</name>
</gene>
<dbReference type="AlphaFoldDB" id="A0AAN5R629"/>
<proteinExistence type="predicted"/>
<dbReference type="EMBL" id="DACSEI010000030">
    <property type="protein sequence ID" value="HAT1597223.1"/>
    <property type="molecule type" value="Genomic_DNA"/>
</dbReference>
<dbReference type="Proteomes" id="UP000861567">
    <property type="component" value="Unassembled WGS sequence"/>
</dbReference>
<organism evidence="1 2">
    <name type="scientific">Legionella pneumophila</name>
    <dbReference type="NCBI Taxonomy" id="446"/>
    <lineage>
        <taxon>Bacteria</taxon>
        <taxon>Pseudomonadati</taxon>
        <taxon>Pseudomonadota</taxon>
        <taxon>Gammaproteobacteria</taxon>
        <taxon>Legionellales</taxon>
        <taxon>Legionellaceae</taxon>
        <taxon>Legionella</taxon>
    </lineage>
</organism>
<name>A0AAN5R629_LEGPN</name>
<evidence type="ECO:0000313" key="2">
    <source>
        <dbReference type="Proteomes" id="UP000861567"/>
    </source>
</evidence>
<reference evidence="1" key="1">
    <citation type="journal article" date="2018" name="Genome Biol.">
        <title>SKESA: strategic k-mer extension for scrupulous assemblies.</title>
        <authorList>
            <person name="Souvorov A."/>
            <person name="Agarwala R."/>
            <person name="Lipman D.J."/>
        </authorList>
    </citation>
    <scope>NUCLEOTIDE SEQUENCE</scope>
    <source>
        <strain evidence="1">D3612</strain>
    </source>
</reference>
<reference evidence="1" key="2">
    <citation type="submission" date="2020-11" db="EMBL/GenBank/DDBJ databases">
        <authorList>
            <consortium name="NCBI Pathogen Detection Project"/>
        </authorList>
    </citation>
    <scope>NUCLEOTIDE SEQUENCE</scope>
    <source>
        <strain evidence="1">D3612</strain>
    </source>
</reference>
<accession>A0AAN5R629</accession>
<comment type="caution">
    <text evidence="1">The sequence shown here is derived from an EMBL/GenBank/DDBJ whole genome shotgun (WGS) entry which is preliminary data.</text>
</comment>
<protein>
    <submittedName>
        <fullName evidence="1">Uncharacterized protein</fullName>
    </submittedName>
</protein>
<sequence length="72" mass="8741">MKKKYEAGFFDREINHTKEIESNRYEPDCSMRRADKSRGFSQKTKGHFEQRIMEEVREALDDIHNESAYRIR</sequence>
<evidence type="ECO:0000313" key="1">
    <source>
        <dbReference type="EMBL" id="HAT1597223.1"/>
    </source>
</evidence>